<accession>A7T7W6</accession>
<dbReference type="InterPro" id="IPR022140">
    <property type="entry name" value="Kinesin-like_KIF1-typ"/>
</dbReference>
<dbReference type="STRING" id="45351.A7T7W6"/>
<dbReference type="Pfam" id="PF12423">
    <property type="entry name" value="KIF1B"/>
    <property type="match status" value="1"/>
</dbReference>
<dbReference type="EMBL" id="DS472369">
    <property type="protein sequence ID" value="EDO27930.1"/>
    <property type="molecule type" value="Genomic_DNA"/>
</dbReference>
<keyword evidence="3" id="KW-1185">Reference proteome</keyword>
<name>A7T7W6_NEMVE</name>
<dbReference type="HOGENOM" id="CLU_1356094_0_0_1"/>
<protein>
    <recommendedName>
        <fullName evidence="1">Kinesin-like KIF1-type domain-containing protein</fullName>
    </recommendedName>
</protein>
<dbReference type="Proteomes" id="UP000001593">
    <property type="component" value="Unassembled WGS sequence"/>
</dbReference>
<evidence type="ECO:0000259" key="1">
    <source>
        <dbReference type="Pfam" id="PF12423"/>
    </source>
</evidence>
<gene>
    <name evidence="2" type="ORF">NEMVEDRAFT_v1g223554</name>
</gene>
<proteinExistence type="predicted"/>
<organism evidence="2 3">
    <name type="scientific">Nematostella vectensis</name>
    <name type="common">Starlet sea anemone</name>
    <dbReference type="NCBI Taxonomy" id="45351"/>
    <lineage>
        <taxon>Eukaryota</taxon>
        <taxon>Metazoa</taxon>
        <taxon>Cnidaria</taxon>
        <taxon>Anthozoa</taxon>
        <taxon>Hexacorallia</taxon>
        <taxon>Actiniaria</taxon>
        <taxon>Edwardsiidae</taxon>
        <taxon>Nematostella</taxon>
    </lineage>
</organism>
<evidence type="ECO:0000313" key="3">
    <source>
        <dbReference type="Proteomes" id="UP000001593"/>
    </source>
</evidence>
<reference evidence="2 3" key="1">
    <citation type="journal article" date="2007" name="Science">
        <title>Sea anemone genome reveals ancestral eumetazoan gene repertoire and genomic organization.</title>
        <authorList>
            <person name="Putnam N.H."/>
            <person name="Srivastava M."/>
            <person name="Hellsten U."/>
            <person name="Dirks B."/>
            <person name="Chapman J."/>
            <person name="Salamov A."/>
            <person name="Terry A."/>
            <person name="Shapiro H."/>
            <person name="Lindquist E."/>
            <person name="Kapitonov V.V."/>
            <person name="Jurka J."/>
            <person name="Genikhovich G."/>
            <person name="Grigoriev I.V."/>
            <person name="Lucas S.M."/>
            <person name="Steele R.E."/>
            <person name="Finnerty J.R."/>
            <person name="Technau U."/>
            <person name="Martindale M.Q."/>
            <person name="Rokhsar D.S."/>
        </authorList>
    </citation>
    <scope>NUCLEOTIDE SEQUENCE [LARGE SCALE GENOMIC DNA]</scope>
    <source>
        <strain evidence="3">CH2 X CH6</strain>
    </source>
</reference>
<sequence length="202" mass="23584">MQEMYQNYVEGEDWDKPQELDPFWEDDETDVMIGRAIVYLQFLAYKIEFEESVAITDHKGNELGKLQVEAFPCTKSGNEDIDDDDFIEDPEELVSPYTHILYPNKELVSPYTYPLPQQGTNQSLHISFTPTRNFPTRNLSVLILILYPNKELVSPYTYPLPQQGTCQFLYLSFTPTRNWSVLILILYPNKELIFPLLFLVAR</sequence>
<dbReference type="InParanoid" id="A7T7W6"/>
<dbReference type="eggNOG" id="KOG0245">
    <property type="taxonomic scope" value="Eukaryota"/>
</dbReference>
<dbReference type="AlphaFoldDB" id="A7T7W6"/>
<evidence type="ECO:0000313" key="2">
    <source>
        <dbReference type="EMBL" id="EDO27930.1"/>
    </source>
</evidence>
<feature type="domain" description="Kinesin-like KIF1-type" evidence="1">
    <location>
        <begin position="1"/>
        <end position="35"/>
    </location>
</feature>